<feature type="domain" description="M23ase beta-sheet core" evidence="3">
    <location>
        <begin position="257"/>
        <end position="346"/>
    </location>
</feature>
<dbReference type="SUPFAM" id="SSF51261">
    <property type="entry name" value="Duplicated hybrid motif"/>
    <property type="match status" value="1"/>
</dbReference>
<keyword evidence="5" id="KW-0614">Plasmid</keyword>
<dbReference type="PANTHER" id="PTHR21666:SF270">
    <property type="entry name" value="MUREIN HYDROLASE ACTIVATOR ENVC"/>
    <property type="match status" value="1"/>
</dbReference>
<evidence type="ECO:0000256" key="2">
    <source>
        <dbReference type="SAM" id="Phobius"/>
    </source>
</evidence>
<dbReference type="GO" id="GO:0004222">
    <property type="term" value="F:metalloendopeptidase activity"/>
    <property type="evidence" value="ECO:0007669"/>
    <property type="project" value="TreeGrafter"/>
</dbReference>
<organism evidence="5 6">
    <name type="scientific">Paenibacillus larvae subsp. larvae</name>
    <dbReference type="NCBI Taxonomy" id="147375"/>
    <lineage>
        <taxon>Bacteria</taxon>
        <taxon>Bacillati</taxon>
        <taxon>Bacillota</taxon>
        <taxon>Bacilli</taxon>
        <taxon>Bacillales</taxon>
        <taxon>Paenibacillaceae</taxon>
        <taxon>Paenibacillus</taxon>
    </lineage>
</organism>
<dbReference type="CDD" id="cd16891">
    <property type="entry name" value="CwlT-like"/>
    <property type="match status" value="1"/>
</dbReference>
<name>A0A2L1U7C9_9BACL</name>
<dbReference type="Pfam" id="PF13702">
    <property type="entry name" value="Lysozyme_like"/>
    <property type="match status" value="1"/>
</dbReference>
<dbReference type="AlphaFoldDB" id="A0A2L1U7C9"/>
<dbReference type="Gene3D" id="2.70.70.10">
    <property type="entry name" value="Glucose Permease (Domain IIA)"/>
    <property type="match status" value="1"/>
</dbReference>
<evidence type="ECO:0000313" key="5">
    <source>
        <dbReference type="EMBL" id="AVF28837.1"/>
    </source>
</evidence>
<gene>
    <name evidence="5" type="ORF">ERICIII_04833</name>
</gene>
<dbReference type="Pfam" id="PF01551">
    <property type="entry name" value="Peptidase_M23"/>
    <property type="match status" value="1"/>
</dbReference>
<feature type="region of interest" description="Disordered" evidence="1">
    <location>
        <begin position="345"/>
        <end position="369"/>
    </location>
</feature>
<dbReference type="Proteomes" id="UP000239833">
    <property type="component" value="Plasmid unnamed1"/>
</dbReference>
<evidence type="ECO:0000259" key="3">
    <source>
        <dbReference type="Pfam" id="PF01551"/>
    </source>
</evidence>
<protein>
    <submittedName>
        <fullName evidence="5">Cell wall endopeptidase, family M23/M37</fullName>
    </submittedName>
</protein>
<evidence type="ECO:0000313" key="6">
    <source>
        <dbReference type="Proteomes" id="UP000239833"/>
    </source>
</evidence>
<dbReference type="InterPro" id="IPR050570">
    <property type="entry name" value="Cell_wall_metabolism_enzyme"/>
</dbReference>
<dbReference type="RefSeq" id="WP_104932853.1">
    <property type="nucleotide sequence ID" value="NZ_CP019656.1"/>
</dbReference>
<evidence type="ECO:0000259" key="4">
    <source>
        <dbReference type="Pfam" id="PF13702"/>
    </source>
</evidence>
<accession>A0A2L1U7C9</accession>
<evidence type="ECO:0000256" key="1">
    <source>
        <dbReference type="SAM" id="MobiDB-lite"/>
    </source>
</evidence>
<sequence>MRGTVKRVLTKKVIAYVGIPGFIIFFLFIMIVASVAMILADGSSKNQGPGGIGSCGQLVNVNDRVLGYRETVENELIKQGVSTEFTTCFLAQMMQESGGSPPDVFQASESKYGVIGAIQSAEESIEHAVKRWVEIRQQMENLEVPFSVETLWQTYNFGSGYLNWLVQTSQVHSIDTAFEYSSMWYDKLKDQGIYKCHFPEQKNQACYGDMLYPEHIKRYLIQNQNVDPDMKGDFQFPFAGGISFVVTSDYGHRWGKLHAGIDLVAYRGAPVSSIGDGKVVAANLSESYGNMVTIQHPNGLFTRYAHMDSITVSEGQEVKKGQQIGVQGNTGNSTGTHLHFEVRRGNDFGQGTSFDPRDLLPFPPSQSKN</sequence>
<feature type="domain" description="CwlT-like lysozyme" evidence="4">
    <location>
        <begin position="64"/>
        <end position="219"/>
    </location>
</feature>
<keyword evidence="2" id="KW-0472">Membrane</keyword>
<feature type="transmembrane region" description="Helical" evidence="2">
    <location>
        <begin position="12"/>
        <end position="39"/>
    </location>
</feature>
<keyword evidence="2" id="KW-0812">Transmembrane</keyword>
<dbReference type="CDD" id="cd12797">
    <property type="entry name" value="M23_peptidase"/>
    <property type="match status" value="1"/>
</dbReference>
<proteinExistence type="predicted"/>
<dbReference type="EMBL" id="CP019656">
    <property type="protein sequence ID" value="AVF28837.1"/>
    <property type="molecule type" value="Genomic_DNA"/>
</dbReference>
<geneLocation type="plasmid" evidence="5">
    <name>unnamed1</name>
</geneLocation>
<dbReference type="Gene3D" id="1.10.530.10">
    <property type="match status" value="1"/>
</dbReference>
<dbReference type="InterPro" id="IPR047194">
    <property type="entry name" value="CwlT-like_lysozyme"/>
</dbReference>
<keyword evidence="2" id="KW-1133">Transmembrane helix</keyword>
<dbReference type="PANTHER" id="PTHR21666">
    <property type="entry name" value="PEPTIDASE-RELATED"/>
    <property type="match status" value="1"/>
</dbReference>
<reference evidence="6" key="1">
    <citation type="submission" date="2017-02" db="EMBL/GenBank/DDBJ databases">
        <title>Delineation of Paenibacillus larvae strains originating from foulbrood outbreaks.</title>
        <authorList>
            <person name="Beims H."/>
            <person name="Bunk B."/>
            <person name="Sproeer C."/>
            <person name="Mohr K.I."/>
            <person name="Pradella S."/>
            <person name="Guenther G."/>
            <person name="Rohde M."/>
            <person name="von der Ohe W."/>
            <person name="Steinert M."/>
        </authorList>
    </citation>
    <scope>NUCLEOTIDE SEQUENCE [LARGE SCALE GENOMIC DNA]</scope>
    <source>
        <strain evidence="6">Eric_III</strain>
        <plasmid evidence="6">Plasmid unnamed1</plasmid>
    </source>
</reference>
<dbReference type="InterPro" id="IPR016047">
    <property type="entry name" value="M23ase_b-sheet_dom"/>
</dbReference>
<dbReference type="InterPro" id="IPR011055">
    <property type="entry name" value="Dup_hybrid_motif"/>
</dbReference>